<feature type="transmembrane region" description="Helical" evidence="3">
    <location>
        <begin position="390"/>
        <end position="407"/>
    </location>
</feature>
<dbReference type="GO" id="GO:0016020">
    <property type="term" value="C:membrane"/>
    <property type="evidence" value="ECO:0007669"/>
    <property type="project" value="InterPro"/>
</dbReference>
<keyword evidence="5" id="KW-1185">Reference proteome</keyword>
<dbReference type="Pfam" id="PF03323">
    <property type="entry name" value="GerA"/>
    <property type="match status" value="1"/>
</dbReference>
<evidence type="ECO:0000313" key="4">
    <source>
        <dbReference type="EMBL" id="GGE38339.1"/>
    </source>
</evidence>
<dbReference type="InterPro" id="IPR050768">
    <property type="entry name" value="UPF0353/GerABKA_families"/>
</dbReference>
<gene>
    <name evidence="4" type="primary">spoVAF</name>
    <name evidence="4" type="ORF">GCM10011391_16410</name>
</gene>
<evidence type="ECO:0000256" key="1">
    <source>
        <dbReference type="ARBA" id="ARBA00005278"/>
    </source>
</evidence>
<reference evidence="4" key="2">
    <citation type="submission" date="2020-09" db="EMBL/GenBank/DDBJ databases">
        <authorList>
            <person name="Sun Q."/>
            <person name="Zhou Y."/>
        </authorList>
    </citation>
    <scope>NUCLEOTIDE SEQUENCE</scope>
    <source>
        <strain evidence="4">CGMCC 1.15371</strain>
    </source>
</reference>
<dbReference type="InterPro" id="IPR004995">
    <property type="entry name" value="Spore_Ger"/>
</dbReference>
<reference evidence="4" key="1">
    <citation type="journal article" date="2014" name="Int. J. Syst. Evol. Microbiol.">
        <title>Complete genome sequence of Corynebacterium casei LMG S-19264T (=DSM 44701T), isolated from a smear-ripened cheese.</title>
        <authorList>
            <consortium name="US DOE Joint Genome Institute (JGI-PGF)"/>
            <person name="Walter F."/>
            <person name="Albersmeier A."/>
            <person name="Kalinowski J."/>
            <person name="Ruckert C."/>
        </authorList>
    </citation>
    <scope>NUCLEOTIDE SEQUENCE</scope>
    <source>
        <strain evidence="4">CGMCC 1.15371</strain>
    </source>
</reference>
<organism evidence="4 5">
    <name type="scientific">Pullulanibacillus camelliae</name>
    <dbReference type="NCBI Taxonomy" id="1707096"/>
    <lineage>
        <taxon>Bacteria</taxon>
        <taxon>Bacillati</taxon>
        <taxon>Bacillota</taxon>
        <taxon>Bacilli</taxon>
        <taxon>Bacillales</taxon>
        <taxon>Sporolactobacillaceae</taxon>
        <taxon>Pullulanibacillus</taxon>
    </lineage>
</organism>
<proteinExistence type="inferred from homology"/>
<evidence type="ECO:0000256" key="3">
    <source>
        <dbReference type="SAM" id="Phobius"/>
    </source>
</evidence>
<comment type="caution">
    <text evidence="4">The sequence shown here is derived from an EMBL/GenBank/DDBJ whole genome shotgun (WGS) entry which is preliminary data.</text>
</comment>
<feature type="transmembrane region" description="Helical" evidence="3">
    <location>
        <begin position="335"/>
        <end position="353"/>
    </location>
</feature>
<dbReference type="PANTHER" id="PTHR22550">
    <property type="entry name" value="SPORE GERMINATION PROTEIN"/>
    <property type="match status" value="1"/>
</dbReference>
<sequence>MVQKTDQKNDEQIKKRLKDNKSYLEERIGIGTSFDVGIREMKILGQEIGVAYCNSLVDTLSVIELLRELLRLVNLHKSGIDIKEAIKNHLAHEQVKEIKTLDEAVDNMLSGLIVIFIDGQPIGLVIDTRHYPGRQPEEPDIERVVRGSKDGFTENIIENVGLIRRRIRDERFRSEMLRVGERSKTDVSLVYLKDTANPGLIKALKKEINKIEVDGIPMADKSLEEFIVKQGFNPYPLVRYTERPDVAAAHILEGHVLMVCDTSPSIVIFPTTFFHHVQHAEEYRQTPVVGGFLRWSRFIAILLSIFLVPLWLVLVMNTDILPNWLEFLGPHNNKYHLPIIMQILMAEVGIEIIRMAAVHTPTSLSTALGLIAAVLIGQIAVQVGVFIPEVILYTSISAIGAFATPSYELSEANKIIRIVLIILVGIFGVPGFMVGMTLLIVYLARVKNLNTPFLWPFIPFNPKGMFNVLIRTSIPFSTVRPSIVKPMNRTRQPNPK</sequence>
<keyword evidence="2 3" id="KW-0472">Membrane</keyword>
<accession>A0A8J2VU88</accession>
<evidence type="ECO:0000313" key="5">
    <source>
        <dbReference type="Proteomes" id="UP000628775"/>
    </source>
</evidence>
<dbReference type="PIRSF" id="PIRSF005690">
    <property type="entry name" value="GerBA"/>
    <property type="match status" value="1"/>
</dbReference>
<comment type="similarity">
    <text evidence="1">Belongs to the GerABKA family.</text>
</comment>
<dbReference type="EMBL" id="BMIR01000006">
    <property type="protein sequence ID" value="GGE38339.1"/>
    <property type="molecule type" value="Genomic_DNA"/>
</dbReference>
<dbReference type="PANTHER" id="PTHR22550:SF9">
    <property type="entry name" value="STAGE V SPORULATION PROTEIN AF"/>
    <property type="match status" value="1"/>
</dbReference>
<name>A0A8J2VU88_9BACL</name>
<feature type="transmembrane region" description="Helical" evidence="3">
    <location>
        <begin position="419"/>
        <end position="444"/>
    </location>
</feature>
<keyword evidence="3" id="KW-0812">Transmembrane</keyword>
<dbReference type="Proteomes" id="UP000628775">
    <property type="component" value="Unassembled WGS sequence"/>
</dbReference>
<feature type="transmembrane region" description="Helical" evidence="3">
    <location>
        <begin position="298"/>
        <end position="315"/>
    </location>
</feature>
<keyword evidence="3" id="KW-1133">Transmembrane helix</keyword>
<dbReference type="GO" id="GO:0009847">
    <property type="term" value="P:spore germination"/>
    <property type="evidence" value="ECO:0007669"/>
    <property type="project" value="InterPro"/>
</dbReference>
<dbReference type="AlphaFoldDB" id="A0A8J2VU88"/>
<dbReference type="RefSeq" id="WP_308422140.1">
    <property type="nucleotide sequence ID" value="NZ_BMIR01000006.1"/>
</dbReference>
<protein>
    <submittedName>
        <fullName evidence="4">Stage V sporulation protein AF</fullName>
    </submittedName>
</protein>
<evidence type="ECO:0000256" key="2">
    <source>
        <dbReference type="ARBA" id="ARBA00023136"/>
    </source>
</evidence>
<feature type="transmembrane region" description="Helical" evidence="3">
    <location>
        <begin position="365"/>
        <end position="384"/>
    </location>
</feature>